<dbReference type="Proteomes" id="UP000245712">
    <property type="component" value="Unassembled WGS sequence"/>
</dbReference>
<gene>
    <name evidence="2" type="ORF">C7402_11343</name>
</gene>
<feature type="transmembrane region" description="Helical" evidence="1">
    <location>
        <begin position="12"/>
        <end position="31"/>
    </location>
</feature>
<protein>
    <submittedName>
        <fullName evidence="2">Uncharacterized protein</fullName>
    </submittedName>
</protein>
<evidence type="ECO:0000313" key="3">
    <source>
        <dbReference type="Proteomes" id="UP000245712"/>
    </source>
</evidence>
<dbReference type="EMBL" id="QEOB01000013">
    <property type="protein sequence ID" value="PVX78770.1"/>
    <property type="molecule type" value="Genomic_DNA"/>
</dbReference>
<keyword evidence="1" id="KW-0472">Membrane</keyword>
<keyword evidence="3" id="KW-1185">Reference proteome</keyword>
<comment type="caution">
    <text evidence="2">The sequence shown here is derived from an EMBL/GenBank/DDBJ whole genome shotgun (WGS) entry which is preliminary data.</text>
</comment>
<sequence>MDDVLDVESLLLAVESVPVVLVAVLVLLSVLRPSDESAEAIAAASGLTLSWFDEESDASGVDIRLLPEFWLFAW</sequence>
<evidence type="ECO:0000256" key="1">
    <source>
        <dbReference type="SAM" id="Phobius"/>
    </source>
</evidence>
<accession>A0ABX5KKC5</accession>
<reference evidence="2 3" key="1">
    <citation type="submission" date="2018-05" db="EMBL/GenBank/DDBJ databases">
        <title>Genomic Encyclopedia of Type Strains, Phase IV (KMG-V): Genome sequencing to study the core and pangenomes of soil and plant-associated prokaryotes.</title>
        <authorList>
            <person name="Whitman W."/>
        </authorList>
    </citation>
    <scope>NUCLEOTIDE SEQUENCE [LARGE SCALE GENOMIC DNA]</scope>
    <source>
        <strain evidence="2 3">SCZa-39</strain>
    </source>
</reference>
<evidence type="ECO:0000313" key="2">
    <source>
        <dbReference type="EMBL" id="PVX78770.1"/>
    </source>
</evidence>
<organism evidence="2 3">
    <name type="scientific">Paraburkholderia unamae</name>
    <dbReference type="NCBI Taxonomy" id="219649"/>
    <lineage>
        <taxon>Bacteria</taxon>
        <taxon>Pseudomonadati</taxon>
        <taxon>Pseudomonadota</taxon>
        <taxon>Betaproteobacteria</taxon>
        <taxon>Burkholderiales</taxon>
        <taxon>Burkholderiaceae</taxon>
        <taxon>Paraburkholderia</taxon>
    </lineage>
</organism>
<name>A0ABX5KKC5_9BURK</name>
<proteinExistence type="predicted"/>
<keyword evidence="1" id="KW-0812">Transmembrane</keyword>
<keyword evidence="1" id="KW-1133">Transmembrane helix</keyword>